<reference evidence="1 2" key="1">
    <citation type="submission" date="2009-04" db="EMBL/GenBank/DDBJ databases">
        <authorList>
            <person name="Weinstock G."/>
            <person name="Sodergren E."/>
            <person name="Clifton S."/>
            <person name="Fulton L."/>
            <person name="Fulton B."/>
            <person name="Courtney L."/>
            <person name="Fronick C."/>
            <person name="Harrison M."/>
            <person name="Strong C."/>
            <person name="Farmer C."/>
            <person name="Delahaunty K."/>
            <person name="Markovic C."/>
            <person name="Hall O."/>
            <person name="Minx P."/>
            <person name="Tomlinson C."/>
            <person name="Mitreva M."/>
            <person name="Nelson J."/>
            <person name="Hou S."/>
            <person name="Wollam A."/>
            <person name="Pepin K.H."/>
            <person name="Johnson M."/>
            <person name="Bhonagiri V."/>
            <person name="Nash W.E."/>
            <person name="Warren W."/>
            <person name="Chinwalla A."/>
            <person name="Mardis E.R."/>
            <person name="Wilson R.K."/>
        </authorList>
    </citation>
    <scope>NUCLEOTIDE SEQUENCE [LARGE SCALE GENOMIC DNA]</scope>
    <source>
        <strain evidence="1 2">DSM 13280</strain>
    </source>
</reference>
<dbReference type="AlphaFoldDB" id="C4FB55"/>
<gene>
    <name evidence="1" type="ORF">COLINT_03307</name>
</gene>
<protein>
    <submittedName>
        <fullName evidence="1">Uncharacterized protein</fullName>
    </submittedName>
</protein>
<name>C4FB55_9ACTN</name>
<dbReference type="HOGENOM" id="CLU_2536805_0_0_11"/>
<dbReference type="EMBL" id="ABXH02000030">
    <property type="protein sequence ID" value="EEP44055.1"/>
    <property type="molecule type" value="Genomic_DNA"/>
</dbReference>
<dbReference type="Proteomes" id="UP000003295">
    <property type="component" value="Unassembled WGS sequence"/>
</dbReference>
<sequence>MRLVELFRMRFRKGQVQRVLPQAKQQVTKGRKATLLTKYRSEYEKAQLCPNPPASASQNIAPSEGKQLAQAVMSRKNGILIAS</sequence>
<organism evidence="1 2">
    <name type="scientific">Collinsella intestinalis DSM 13280</name>
    <dbReference type="NCBI Taxonomy" id="521003"/>
    <lineage>
        <taxon>Bacteria</taxon>
        <taxon>Bacillati</taxon>
        <taxon>Actinomycetota</taxon>
        <taxon>Coriobacteriia</taxon>
        <taxon>Coriobacteriales</taxon>
        <taxon>Coriobacteriaceae</taxon>
        <taxon>Collinsella</taxon>
    </lineage>
</organism>
<proteinExistence type="predicted"/>
<evidence type="ECO:0000313" key="1">
    <source>
        <dbReference type="EMBL" id="EEP44055.1"/>
    </source>
</evidence>
<comment type="caution">
    <text evidence="1">The sequence shown here is derived from an EMBL/GenBank/DDBJ whole genome shotgun (WGS) entry which is preliminary data.</text>
</comment>
<accession>C4FB55</accession>
<evidence type="ECO:0000313" key="2">
    <source>
        <dbReference type="Proteomes" id="UP000003295"/>
    </source>
</evidence>